<comment type="caution">
    <text evidence="1">The sequence shown here is derived from an EMBL/GenBank/DDBJ whole genome shotgun (WGS) entry which is preliminary data.</text>
</comment>
<name>A0ACB7PSA4_9PEZI</name>
<keyword evidence="2" id="KW-1185">Reference proteome</keyword>
<dbReference type="EMBL" id="JAGIZQ010000001">
    <property type="protein sequence ID" value="KAH6650723.1"/>
    <property type="molecule type" value="Genomic_DNA"/>
</dbReference>
<evidence type="ECO:0000313" key="1">
    <source>
        <dbReference type="EMBL" id="KAH6650723.1"/>
    </source>
</evidence>
<dbReference type="Proteomes" id="UP000724584">
    <property type="component" value="Unassembled WGS sequence"/>
</dbReference>
<reference evidence="1 2" key="1">
    <citation type="journal article" date="2021" name="Nat. Commun.">
        <title>Genetic determinants of endophytism in the Arabidopsis root mycobiome.</title>
        <authorList>
            <person name="Mesny F."/>
            <person name="Miyauchi S."/>
            <person name="Thiergart T."/>
            <person name="Pickel B."/>
            <person name="Atanasova L."/>
            <person name="Karlsson M."/>
            <person name="Huettel B."/>
            <person name="Barry K.W."/>
            <person name="Haridas S."/>
            <person name="Chen C."/>
            <person name="Bauer D."/>
            <person name="Andreopoulos W."/>
            <person name="Pangilinan J."/>
            <person name="LaButti K."/>
            <person name="Riley R."/>
            <person name="Lipzen A."/>
            <person name="Clum A."/>
            <person name="Drula E."/>
            <person name="Henrissat B."/>
            <person name="Kohler A."/>
            <person name="Grigoriev I.V."/>
            <person name="Martin F.M."/>
            <person name="Hacquard S."/>
        </authorList>
    </citation>
    <scope>NUCLEOTIDE SEQUENCE [LARGE SCALE GENOMIC DNA]</scope>
    <source>
        <strain evidence="1 2">MPI-SDFR-AT-0079</strain>
    </source>
</reference>
<organism evidence="1 2">
    <name type="scientific">Chaetomium tenue</name>
    <dbReference type="NCBI Taxonomy" id="1854479"/>
    <lineage>
        <taxon>Eukaryota</taxon>
        <taxon>Fungi</taxon>
        <taxon>Dikarya</taxon>
        <taxon>Ascomycota</taxon>
        <taxon>Pezizomycotina</taxon>
        <taxon>Sordariomycetes</taxon>
        <taxon>Sordariomycetidae</taxon>
        <taxon>Sordariales</taxon>
        <taxon>Chaetomiaceae</taxon>
        <taxon>Chaetomium</taxon>
    </lineage>
</organism>
<sequence length="346" mass="38587">MAYFDTVHNPSTFQQKALLEGAKNLTSLLDTQKPTPASFWGPEHLLALRVLCRPLDREGNLPLLEPYLPKDLASVDPRIQALIRGPDQDIQALARMAEPQICHLYDPESLGLVWVALSKFFRSPPVNQPRVNHPGVDQDSYAQYYLTLGLIEIFMRLVLAVGQNLKDQKPDVSPLKWREARSPASHQLPAGSNRIITAIDDGGVRLFCWDGARTVALLEAKPCFQFIENGKPGIPDEPLAHMTGQALLALLGATQESLVVGTSVITIPATSHYVRFFSFEPSSPEYLTQLEHLSPTDDSGPYLWVSSSDWFDISEKEGREMVVRHVLALVTWAHENMRKEAAEESD</sequence>
<protein>
    <submittedName>
        <fullName evidence="1">Uncharacterized protein</fullName>
    </submittedName>
</protein>
<gene>
    <name evidence="1" type="ORF">F5144DRAFT_637876</name>
</gene>
<accession>A0ACB7PSA4</accession>
<proteinExistence type="predicted"/>
<evidence type="ECO:0000313" key="2">
    <source>
        <dbReference type="Proteomes" id="UP000724584"/>
    </source>
</evidence>